<feature type="compositionally biased region" description="Polar residues" evidence="2">
    <location>
        <begin position="313"/>
        <end position="334"/>
    </location>
</feature>
<evidence type="ECO:0000313" key="4">
    <source>
        <dbReference type="Proteomes" id="UP000594262"/>
    </source>
</evidence>
<dbReference type="SUPFAM" id="SSF49879">
    <property type="entry name" value="SMAD/FHA domain"/>
    <property type="match status" value="1"/>
</dbReference>
<dbReference type="InterPro" id="IPR013762">
    <property type="entry name" value="Integrase-like_cat_sf"/>
</dbReference>
<evidence type="ECO:0008006" key="5">
    <source>
        <dbReference type="Google" id="ProtNLM"/>
    </source>
</evidence>
<name>A0A7M5XGP6_9CNID</name>
<dbReference type="GeneID" id="136813582"/>
<proteinExistence type="predicted"/>
<organism evidence="3 4">
    <name type="scientific">Clytia hemisphaerica</name>
    <dbReference type="NCBI Taxonomy" id="252671"/>
    <lineage>
        <taxon>Eukaryota</taxon>
        <taxon>Metazoa</taxon>
        <taxon>Cnidaria</taxon>
        <taxon>Hydrozoa</taxon>
        <taxon>Hydroidolina</taxon>
        <taxon>Leptothecata</taxon>
        <taxon>Obeliida</taxon>
        <taxon>Clytiidae</taxon>
        <taxon>Clytia</taxon>
    </lineage>
</organism>
<dbReference type="GO" id="GO:0006310">
    <property type="term" value="P:DNA recombination"/>
    <property type="evidence" value="ECO:0007669"/>
    <property type="project" value="UniProtKB-KW"/>
</dbReference>
<sequence length="1065" mass="122240">MAHTLRYYDLIVKNSNGATINKYVLLEDKITIIGSDEDCDIIVKELAPKHVSFDIGKYINAAERLCKTDAYQTFVNNVPLETVMALMLGDVVTVIGPKCLLHFQFGEKTKLQEQEENEASETLQTFEMPNLNEILDDTFISRIRENDKATFEVDELPEEYMDAIDNFVRDHLEERVESFIALLSQKLIPEVVEGTFPNWRNDVMEKKIVKDTDYVIKPRDLLSVTYNYANGNFSESCIERIEDKLKEHFPFIRTKYCLGVLVPTVLRWIIIATLDLSCEKAEFYLQNGGKDNKKEAVDSIRAQVENRRKVPSNAATYGMNAQTEQESEEPSSYNRTRHSADNLPPSDENQTSSDEDESNKENETSNNTKEMEIGQPSATKATLTVEVEENKAKQKRTEYACPECGVTTQGLPRHMRLKHKWNNAKAAKVVTLTGQRKTYTQTKKLVPKNQDYHKEKRCPMERCYFVGLDVGRHLRNDHLMSINDDNYKDALKAARLHEPLTHENIQKRRKAAARDFQLEKDIECYENSVNSVNMDINEPTETNATPIDDSLETIETVMSHFNAYLISVDGNFREQKSSLQCVREVRKIATHLGMITSLFDRKKVRDDFFQSYLDPKSKPTTSIHYLNSLISFMDFVIAEGIDHLPDIITQDNAIAMRLRFGHWRKSYGKKKAEIRWETDDELNDVLITPEQIAIFNDGPMTRDVVKILGKASDECESFLPSRTEFHLVRDWLFAAIALANAHRSGVPANITLKEYEKAISEDDYKIIKVRSHKTFFKHGYAHVTLSNLVFQRLKLYKEYIRPTFARDKECTNLFISHSGRAMESGAVSRRINKIWQESGVYKDRPEPPKRNVCANIIRKSVTTLVHEKRPNDKQAVADLLSHNVSTAENIYRQKKMIHQAVRAAEVIESVTNENSSNEKNPEISCNEVEKKKSTETDCTSTLQSNDCDSIHLETSNKRSKENTSEASNDDSDSDIDDRSVVAPSSTISSGKDKLFTVVESHELYNMAMDLIRNPPINEERINEVLKKTSRGKQFLLKFNIFQLENKIKYGRRLFRMGKINFSDSE</sequence>
<feature type="compositionally biased region" description="Basic and acidic residues" evidence="2">
    <location>
        <begin position="952"/>
        <end position="963"/>
    </location>
</feature>
<keyword evidence="1" id="KW-0233">DNA recombination</keyword>
<dbReference type="GO" id="GO:0003677">
    <property type="term" value="F:DNA binding"/>
    <property type="evidence" value="ECO:0007669"/>
    <property type="project" value="InterPro"/>
</dbReference>
<dbReference type="SUPFAM" id="SSF56349">
    <property type="entry name" value="DNA breaking-rejoining enzymes"/>
    <property type="match status" value="1"/>
</dbReference>
<reference evidence="3" key="1">
    <citation type="submission" date="2021-01" db="UniProtKB">
        <authorList>
            <consortium name="EnsemblMetazoa"/>
        </authorList>
    </citation>
    <scope>IDENTIFICATION</scope>
</reference>
<dbReference type="GO" id="GO:0015074">
    <property type="term" value="P:DNA integration"/>
    <property type="evidence" value="ECO:0007669"/>
    <property type="project" value="InterPro"/>
</dbReference>
<evidence type="ECO:0000313" key="3">
    <source>
        <dbReference type="EnsemblMetazoa" id="CLYHEMP023255.3"/>
    </source>
</evidence>
<dbReference type="Proteomes" id="UP000594262">
    <property type="component" value="Unplaced"/>
</dbReference>
<accession>A0A7M5XGP6</accession>
<dbReference type="OrthoDB" id="5960386at2759"/>
<feature type="region of interest" description="Disordered" evidence="2">
    <location>
        <begin position="302"/>
        <end position="383"/>
    </location>
</feature>
<evidence type="ECO:0000256" key="1">
    <source>
        <dbReference type="ARBA" id="ARBA00023172"/>
    </source>
</evidence>
<dbReference type="InterPro" id="IPR011010">
    <property type="entry name" value="DNA_brk_join_enz"/>
</dbReference>
<feature type="region of interest" description="Disordered" evidence="2">
    <location>
        <begin position="952"/>
        <end position="987"/>
    </location>
</feature>
<dbReference type="RefSeq" id="XP_066926184.1">
    <property type="nucleotide sequence ID" value="XM_067070083.1"/>
</dbReference>
<evidence type="ECO:0000256" key="2">
    <source>
        <dbReference type="SAM" id="MobiDB-lite"/>
    </source>
</evidence>
<protein>
    <recommendedName>
        <fullName evidence="5">FHA domain-containing protein</fullName>
    </recommendedName>
</protein>
<keyword evidence="4" id="KW-1185">Reference proteome</keyword>
<dbReference type="Gene3D" id="1.10.443.10">
    <property type="entry name" value="Intergrase catalytic core"/>
    <property type="match status" value="1"/>
</dbReference>
<dbReference type="AlphaFoldDB" id="A0A7M5XGP6"/>
<dbReference type="EnsemblMetazoa" id="CLYHEMT023255.3">
    <property type="protein sequence ID" value="CLYHEMP023255.3"/>
    <property type="gene ID" value="CLYHEMG023255"/>
</dbReference>
<dbReference type="EnsemblMetazoa" id="CLYHEMT023255.2">
    <property type="protein sequence ID" value="CLYHEMP023255.2"/>
    <property type="gene ID" value="CLYHEMG023255"/>
</dbReference>
<dbReference type="InterPro" id="IPR008984">
    <property type="entry name" value="SMAD_FHA_dom_sf"/>
</dbReference>